<dbReference type="Gene3D" id="1.10.3480.10">
    <property type="entry name" value="TorD-like"/>
    <property type="match status" value="1"/>
</dbReference>
<dbReference type="AlphaFoldDB" id="C4FHU3"/>
<evidence type="ECO:0008006" key="4">
    <source>
        <dbReference type="Google" id="ProtNLM"/>
    </source>
</evidence>
<dbReference type="Proteomes" id="UP000005540">
    <property type="component" value="Unassembled WGS sequence"/>
</dbReference>
<protein>
    <recommendedName>
        <fullName evidence="4">Cytoplasmic chaperone TorD</fullName>
    </recommendedName>
</protein>
<dbReference type="SUPFAM" id="SSF89155">
    <property type="entry name" value="TorD-like"/>
    <property type="match status" value="1"/>
</dbReference>
<dbReference type="InterPro" id="IPR050289">
    <property type="entry name" value="TorD/DmsD_chaperones"/>
</dbReference>
<evidence type="ECO:0000313" key="2">
    <source>
        <dbReference type="EMBL" id="EEP61353.1"/>
    </source>
</evidence>
<name>C4FHU3_9AQUI</name>
<dbReference type="PANTHER" id="PTHR34227">
    <property type="entry name" value="CHAPERONE PROTEIN YCDY"/>
    <property type="match status" value="1"/>
</dbReference>
<sequence>MDDKIQENQGRINMYAFISRLLIEEIDENLLEKIKNNPDLLELFPNTKEWEAFKTKSTKELIDEDLNVDYTTVFILNAYPYESVFMNDEGHINPTPTNPTLQFYLEHGYEIDLNKTRVLSPDHIAVELEFMITLIQEQLKAYSMIDQEGEKKALNLQKEFMENHILQWAPIYLMAARDMSETPFYYDVCQMALDFIMTDYEYILEQLEAENVGK</sequence>
<comment type="caution">
    <text evidence="2">The sequence shown here is derived from an EMBL/GenBank/DDBJ whole genome shotgun (WGS) entry which is preliminary data.</text>
</comment>
<evidence type="ECO:0000256" key="1">
    <source>
        <dbReference type="ARBA" id="ARBA00023186"/>
    </source>
</evidence>
<dbReference type="InterPro" id="IPR036411">
    <property type="entry name" value="TorD-like_sf"/>
</dbReference>
<dbReference type="RefSeq" id="WP_007545521.1">
    <property type="nucleotide sequence ID" value="NZ_ABZS01000007.1"/>
</dbReference>
<keyword evidence="3" id="KW-1185">Reference proteome</keyword>
<keyword evidence="1" id="KW-0143">Chaperone</keyword>
<dbReference type="OrthoDB" id="13061at2"/>
<organism evidence="2 3">
    <name type="scientific">Sulfurihydrogenibium yellowstonense SS-5</name>
    <dbReference type="NCBI Taxonomy" id="432331"/>
    <lineage>
        <taxon>Bacteria</taxon>
        <taxon>Pseudomonadati</taxon>
        <taxon>Aquificota</taxon>
        <taxon>Aquificia</taxon>
        <taxon>Aquificales</taxon>
        <taxon>Hydrogenothermaceae</taxon>
        <taxon>Sulfurihydrogenibium</taxon>
    </lineage>
</organism>
<dbReference type="EMBL" id="ABZS01000007">
    <property type="protein sequence ID" value="EEP61353.1"/>
    <property type="molecule type" value="Genomic_DNA"/>
</dbReference>
<reference evidence="2 3" key="1">
    <citation type="submission" date="2009-04" db="EMBL/GenBank/DDBJ databases">
        <authorList>
            <person name="Reysenbach A.-L."/>
            <person name="Heidelberg J.F."/>
            <person name="Nelson W.C."/>
        </authorList>
    </citation>
    <scope>NUCLEOTIDE SEQUENCE [LARGE SCALE GENOMIC DNA]</scope>
    <source>
        <strain evidence="2 3">SS-5</strain>
    </source>
</reference>
<evidence type="ECO:0000313" key="3">
    <source>
        <dbReference type="Proteomes" id="UP000005540"/>
    </source>
</evidence>
<dbReference type="Pfam" id="PF02613">
    <property type="entry name" value="Nitrate_red_del"/>
    <property type="match status" value="1"/>
</dbReference>
<proteinExistence type="predicted"/>
<accession>C4FHU3</accession>
<dbReference type="PANTHER" id="PTHR34227:SF1">
    <property type="entry name" value="DIMETHYL SULFOXIDE REDUCTASE CHAPERONE-RELATED"/>
    <property type="match status" value="1"/>
</dbReference>
<gene>
    <name evidence="2" type="ORF">SULYE_0121</name>
</gene>
<dbReference type="InterPro" id="IPR020945">
    <property type="entry name" value="DMSO/NO3_reduct_chaperone"/>
</dbReference>